<dbReference type="EMBL" id="HBUF01130330">
    <property type="protein sequence ID" value="CAG6644017.1"/>
    <property type="molecule type" value="Transcribed_RNA"/>
</dbReference>
<accession>A0A8D8W1X2</accession>
<protein>
    <submittedName>
        <fullName evidence="1">Uncharacterized protein</fullName>
    </submittedName>
</protein>
<organism evidence="1">
    <name type="scientific">Cacopsylla melanoneura</name>
    <dbReference type="NCBI Taxonomy" id="428564"/>
    <lineage>
        <taxon>Eukaryota</taxon>
        <taxon>Metazoa</taxon>
        <taxon>Ecdysozoa</taxon>
        <taxon>Arthropoda</taxon>
        <taxon>Hexapoda</taxon>
        <taxon>Insecta</taxon>
        <taxon>Pterygota</taxon>
        <taxon>Neoptera</taxon>
        <taxon>Paraneoptera</taxon>
        <taxon>Hemiptera</taxon>
        <taxon>Sternorrhyncha</taxon>
        <taxon>Psylloidea</taxon>
        <taxon>Psyllidae</taxon>
        <taxon>Psyllinae</taxon>
        <taxon>Cacopsylla</taxon>
    </lineage>
</organism>
<reference evidence="1" key="1">
    <citation type="submission" date="2021-05" db="EMBL/GenBank/DDBJ databases">
        <authorList>
            <person name="Alioto T."/>
            <person name="Alioto T."/>
            <person name="Gomez Garrido J."/>
        </authorList>
    </citation>
    <scope>NUCLEOTIDE SEQUENCE</scope>
</reference>
<sequence>MYQIQCTHIHRVCLSLFEIIFQRIAKPFRELDEFSFPLFQRLFVARSRDETGHFVHSVQQFLNSRRNLFDCLEESFPVCNFIWNTAEDFFQRARFLVQLLESIFRPVQFVFDSIHIRSRSLEPQNTLVHINAKFSLPHNAHNKIICKAWVCCFCSRQCSTQSL</sequence>
<dbReference type="EMBL" id="HBUF01130331">
    <property type="protein sequence ID" value="CAG6644020.1"/>
    <property type="molecule type" value="Transcribed_RNA"/>
</dbReference>
<name>A0A8D8W1X2_9HEMI</name>
<proteinExistence type="predicted"/>
<dbReference type="EMBL" id="HBUF01130332">
    <property type="protein sequence ID" value="CAG6644023.1"/>
    <property type="molecule type" value="Transcribed_RNA"/>
</dbReference>
<evidence type="ECO:0000313" key="1">
    <source>
        <dbReference type="EMBL" id="CAG6644023.1"/>
    </source>
</evidence>
<dbReference type="AlphaFoldDB" id="A0A8D8W1X2"/>